<reference evidence="1 2" key="1">
    <citation type="journal article" date="2013" name="Genome Announc.">
        <title>Draft Genome Sequence of Staphylococcus simulans UMC-CNS-990, Isolated from a Case of Chronic Bovine Mastitis.</title>
        <authorList>
            <person name="Calcutt M.J."/>
            <person name="Foecking M.F."/>
            <person name="Hsieh H.Y."/>
            <person name="Perry J."/>
            <person name="Stewart G.C."/>
            <person name="Middleton J.R."/>
        </authorList>
    </citation>
    <scope>NUCLEOTIDE SEQUENCE [LARGE SCALE GENOMIC DNA]</scope>
    <source>
        <strain evidence="1 2">UMC-CNS-990</strain>
    </source>
</reference>
<gene>
    <name evidence="1" type="ORF">SSIM_10990</name>
</gene>
<sequence>MPAKIEKNDIEQGLVRKQLEFNAKQNQVLREAAQALVPELARTTPVSDRKKHAKSHVTISNVRTDKNSYEKYIVVGYEKGYSHRIHATEFGTMYQRPQLWITKTEKNNRQLVYRKMISAMKKVIK</sequence>
<accession>A0ABN0PB66</accession>
<dbReference type="RefSeq" id="WP_023016038.1">
    <property type="nucleotide sequence ID" value="NZ_AXDY01000011.1"/>
</dbReference>
<evidence type="ECO:0000313" key="2">
    <source>
        <dbReference type="Proteomes" id="UP000017131"/>
    </source>
</evidence>
<protein>
    <submittedName>
        <fullName evidence="1">Uncharacterized protein</fullName>
    </submittedName>
</protein>
<keyword evidence="2" id="KW-1185">Reference proteome</keyword>
<dbReference type="Proteomes" id="UP000017131">
    <property type="component" value="Unassembled WGS sequence"/>
</dbReference>
<evidence type="ECO:0000313" key="1">
    <source>
        <dbReference type="EMBL" id="ERS92676.1"/>
    </source>
</evidence>
<organism evidence="1 2">
    <name type="scientific">Staphylococcus simulans UMC-CNS-990</name>
    <dbReference type="NCBI Taxonomy" id="1405498"/>
    <lineage>
        <taxon>Bacteria</taxon>
        <taxon>Bacillati</taxon>
        <taxon>Bacillota</taxon>
        <taxon>Bacilli</taxon>
        <taxon>Bacillales</taxon>
        <taxon>Staphylococcaceae</taxon>
        <taxon>Staphylococcus</taxon>
    </lineage>
</organism>
<dbReference type="Pfam" id="PF04883">
    <property type="entry name" value="HK97-gp10_like"/>
    <property type="match status" value="1"/>
</dbReference>
<comment type="caution">
    <text evidence="1">The sequence shown here is derived from an EMBL/GenBank/DDBJ whole genome shotgun (WGS) entry which is preliminary data.</text>
</comment>
<proteinExistence type="predicted"/>
<dbReference type="InterPro" id="IPR010064">
    <property type="entry name" value="HK97-gp10_tail"/>
</dbReference>
<name>A0ABN0PB66_STASI</name>
<dbReference type="EMBL" id="AXDY01000011">
    <property type="protein sequence ID" value="ERS92676.1"/>
    <property type="molecule type" value="Genomic_DNA"/>
</dbReference>
<dbReference type="NCBIfam" id="TIGR01725">
    <property type="entry name" value="phge_HK97_gp10"/>
    <property type="match status" value="1"/>
</dbReference>